<dbReference type="PROSITE" id="PS50888">
    <property type="entry name" value="BHLH"/>
    <property type="match status" value="1"/>
</dbReference>
<dbReference type="SUPFAM" id="SSF47459">
    <property type="entry name" value="HLH, helix-loop-helix DNA-binding domain"/>
    <property type="match status" value="1"/>
</dbReference>
<evidence type="ECO:0000313" key="2">
    <source>
        <dbReference type="EMBL" id="KAH8700230.1"/>
    </source>
</evidence>
<keyword evidence="3" id="KW-1185">Reference proteome</keyword>
<proteinExistence type="predicted"/>
<feature type="domain" description="BHLH" evidence="1">
    <location>
        <begin position="60"/>
        <end position="111"/>
    </location>
</feature>
<gene>
    <name evidence="2" type="ORF">BGW36DRAFT_356893</name>
</gene>
<evidence type="ECO:0000313" key="3">
    <source>
        <dbReference type="Proteomes" id="UP001201262"/>
    </source>
</evidence>
<accession>A0AAD4KYM0</accession>
<dbReference type="EMBL" id="JAJTJA010000004">
    <property type="protein sequence ID" value="KAH8700230.1"/>
    <property type="molecule type" value="Genomic_DNA"/>
</dbReference>
<reference evidence="2" key="1">
    <citation type="submission" date="2021-12" db="EMBL/GenBank/DDBJ databases">
        <title>Convergent genome expansion in fungi linked to evolution of root-endophyte symbiosis.</title>
        <authorList>
            <consortium name="DOE Joint Genome Institute"/>
            <person name="Ke Y.-H."/>
            <person name="Bonito G."/>
            <person name="Liao H.-L."/>
            <person name="Looney B."/>
            <person name="Rojas-Flechas A."/>
            <person name="Nash J."/>
            <person name="Hameed K."/>
            <person name="Schadt C."/>
            <person name="Martin F."/>
            <person name="Crous P.W."/>
            <person name="Miettinen O."/>
            <person name="Magnuson J.K."/>
            <person name="Labbe J."/>
            <person name="Jacobson D."/>
            <person name="Doktycz M.J."/>
            <person name="Veneault-Fourrey C."/>
            <person name="Kuo A."/>
            <person name="Mondo S."/>
            <person name="Calhoun S."/>
            <person name="Riley R."/>
            <person name="Ohm R."/>
            <person name="LaButti K."/>
            <person name="Andreopoulos B."/>
            <person name="Pangilinan J."/>
            <person name="Nolan M."/>
            <person name="Tritt A."/>
            <person name="Clum A."/>
            <person name="Lipzen A."/>
            <person name="Daum C."/>
            <person name="Barry K."/>
            <person name="Grigoriev I.V."/>
            <person name="Vilgalys R."/>
        </authorList>
    </citation>
    <scope>NUCLEOTIDE SEQUENCE</scope>
    <source>
        <strain evidence="2">PMI_201</strain>
    </source>
</reference>
<comment type="caution">
    <text evidence="2">The sequence shown here is derived from an EMBL/GenBank/DDBJ whole genome shotgun (WGS) entry which is preliminary data.</text>
</comment>
<dbReference type="Gene3D" id="4.10.280.10">
    <property type="entry name" value="Helix-loop-helix DNA-binding domain"/>
    <property type="match status" value="1"/>
</dbReference>
<dbReference type="RefSeq" id="XP_046073936.1">
    <property type="nucleotide sequence ID" value="XM_046213825.1"/>
</dbReference>
<dbReference type="InterPro" id="IPR036638">
    <property type="entry name" value="HLH_DNA-bd_sf"/>
</dbReference>
<dbReference type="Proteomes" id="UP001201262">
    <property type="component" value="Unassembled WGS sequence"/>
</dbReference>
<dbReference type="AlphaFoldDB" id="A0AAD4KYM0"/>
<organism evidence="2 3">
    <name type="scientific">Talaromyces proteolyticus</name>
    <dbReference type="NCBI Taxonomy" id="1131652"/>
    <lineage>
        <taxon>Eukaryota</taxon>
        <taxon>Fungi</taxon>
        <taxon>Dikarya</taxon>
        <taxon>Ascomycota</taxon>
        <taxon>Pezizomycotina</taxon>
        <taxon>Eurotiomycetes</taxon>
        <taxon>Eurotiomycetidae</taxon>
        <taxon>Eurotiales</taxon>
        <taxon>Trichocomaceae</taxon>
        <taxon>Talaromyces</taxon>
        <taxon>Talaromyces sect. Bacilispori</taxon>
    </lineage>
</organism>
<dbReference type="GO" id="GO:0046983">
    <property type="term" value="F:protein dimerization activity"/>
    <property type="evidence" value="ECO:0007669"/>
    <property type="project" value="InterPro"/>
</dbReference>
<protein>
    <recommendedName>
        <fullName evidence="1">BHLH domain-containing protein</fullName>
    </recommendedName>
</protein>
<dbReference type="GeneID" id="70244112"/>
<dbReference type="InterPro" id="IPR011598">
    <property type="entry name" value="bHLH_dom"/>
</dbReference>
<name>A0AAD4KYM0_9EURO</name>
<evidence type="ECO:0000259" key="1">
    <source>
        <dbReference type="PROSITE" id="PS50888"/>
    </source>
</evidence>
<sequence length="147" mass="16665">MTAVRATRPSQGNVDCLILGSDAALLLMVITHRCIQHTFEISVISINFSVTNVDCPRPDRHKRVKIDSDRIRGVKIEQLYHSLRDEIPSLDKSLLTKLEILQRAANRVENLSKGNEELRVQLRSMAIKLLQRHVGQFAGQKCPENID</sequence>